<dbReference type="PANTHER" id="PTHR21143">
    <property type="entry name" value="INVERTEBRATE GUSTATORY RECEPTOR"/>
    <property type="match status" value="1"/>
</dbReference>
<protein>
    <recommendedName>
        <fullName evidence="8">Gustatory receptor</fullName>
    </recommendedName>
</protein>
<proteinExistence type="inferred from homology"/>
<sequence>MFHKATPCYFIYVYNFFGIVPFYFKPGNSEVAKIFPQFAYFPIILYFVYVCITWKTIINRASISKAGNYIDLLSNIGSLLSMITAAFRNRHQILTLLEQIEKTPPPPLVRNHHKPSSTLHVIFITYAFVMCLFVPFFDSPLWSAFFYLLPVYVNSFDHLFLSDVLSLVGRHFDDITYRLKNIHNQEYVNCDEIEDLSCYHCRLVDISYQVTRHFEITTIVSMVMWFAHTVDSLYFVLFGILHQKHPSQKYVFFTSNFIFLSFLLLWFFVMLKTFVETEAKANKSVSYVHDIWNKFAQKGEFSRNLRLIAVRFHMNKLKFTARHYFDLDWTFCHMMVGAVVTYVIILFQF</sequence>
<evidence type="ECO:0000256" key="2">
    <source>
        <dbReference type="ARBA" id="ARBA00022475"/>
    </source>
</evidence>
<evidence type="ECO:0000313" key="9">
    <source>
        <dbReference type="EMBL" id="KAJ3656774.1"/>
    </source>
</evidence>
<evidence type="ECO:0000256" key="3">
    <source>
        <dbReference type="ARBA" id="ARBA00022692"/>
    </source>
</evidence>
<dbReference type="GO" id="GO:0007165">
    <property type="term" value="P:signal transduction"/>
    <property type="evidence" value="ECO:0007669"/>
    <property type="project" value="UniProtKB-KW"/>
</dbReference>
<feature type="transmembrane region" description="Helical" evidence="8">
    <location>
        <begin position="7"/>
        <end position="24"/>
    </location>
</feature>
<feature type="transmembrane region" description="Helical" evidence="8">
    <location>
        <begin position="216"/>
        <end position="238"/>
    </location>
</feature>
<name>A0AA38INZ4_9CUCU</name>
<comment type="similarity">
    <text evidence="8">Belongs to the insect chemoreceptor superfamily. Gustatory receptor (GR) family.</text>
</comment>
<feature type="transmembrane region" description="Helical" evidence="8">
    <location>
        <begin position="117"/>
        <end position="137"/>
    </location>
</feature>
<gene>
    <name evidence="9" type="ORF">Zmor_015823</name>
</gene>
<dbReference type="GO" id="GO:0043025">
    <property type="term" value="C:neuronal cell body"/>
    <property type="evidence" value="ECO:0007669"/>
    <property type="project" value="TreeGrafter"/>
</dbReference>
<dbReference type="AlphaFoldDB" id="A0AA38INZ4"/>
<keyword evidence="2 8" id="KW-1003">Cell membrane</keyword>
<evidence type="ECO:0000256" key="7">
    <source>
        <dbReference type="ARBA" id="ARBA00023224"/>
    </source>
</evidence>
<dbReference type="InterPro" id="IPR013604">
    <property type="entry name" value="7TM_chemorcpt"/>
</dbReference>
<comment type="function">
    <text evidence="8">Gustatory receptor which mediates acceptance or avoidance behavior, depending on its substrates.</text>
</comment>
<evidence type="ECO:0000256" key="1">
    <source>
        <dbReference type="ARBA" id="ARBA00004651"/>
    </source>
</evidence>
<dbReference type="GO" id="GO:0050909">
    <property type="term" value="P:sensory perception of taste"/>
    <property type="evidence" value="ECO:0007669"/>
    <property type="project" value="InterPro"/>
</dbReference>
<keyword evidence="7 8" id="KW-0807">Transducer</keyword>
<organism evidence="9 10">
    <name type="scientific">Zophobas morio</name>
    <dbReference type="NCBI Taxonomy" id="2755281"/>
    <lineage>
        <taxon>Eukaryota</taxon>
        <taxon>Metazoa</taxon>
        <taxon>Ecdysozoa</taxon>
        <taxon>Arthropoda</taxon>
        <taxon>Hexapoda</taxon>
        <taxon>Insecta</taxon>
        <taxon>Pterygota</taxon>
        <taxon>Neoptera</taxon>
        <taxon>Endopterygota</taxon>
        <taxon>Coleoptera</taxon>
        <taxon>Polyphaga</taxon>
        <taxon>Cucujiformia</taxon>
        <taxon>Tenebrionidae</taxon>
        <taxon>Zophobas</taxon>
    </lineage>
</organism>
<comment type="subcellular location">
    <subcellularLocation>
        <location evidence="1 8">Cell membrane</location>
        <topology evidence="1 8">Multi-pass membrane protein</topology>
    </subcellularLocation>
</comment>
<feature type="transmembrane region" description="Helical" evidence="8">
    <location>
        <begin position="39"/>
        <end position="57"/>
    </location>
</feature>
<comment type="caution">
    <text evidence="9">The sequence shown here is derived from an EMBL/GenBank/DDBJ whole genome shotgun (WGS) entry which is preliminary data.</text>
</comment>
<dbReference type="Proteomes" id="UP001168821">
    <property type="component" value="Unassembled WGS sequence"/>
</dbReference>
<dbReference type="GO" id="GO:0008049">
    <property type="term" value="P:male courtship behavior"/>
    <property type="evidence" value="ECO:0007669"/>
    <property type="project" value="TreeGrafter"/>
</dbReference>
<evidence type="ECO:0000313" key="10">
    <source>
        <dbReference type="Proteomes" id="UP001168821"/>
    </source>
</evidence>
<dbReference type="GO" id="GO:0030425">
    <property type="term" value="C:dendrite"/>
    <property type="evidence" value="ECO:0007669"/>
    <property type="project" value="TreeGrafter"/>
</dbReference>
<dbReference type="GO" id="GO:0007635">
    <property type="term" value="P:chemosensory behavior"/>
    <property type="evidence" value="ECO:0007669"/>
    <property type="project" value="TreeGrafter"/>
</dbReference>
<evidence type="ECO:0000256" key="6">
    <source>
        <dbReference type="ARBA" id="ARBA00023170"/>
    </source>
</evidence>
<evidence type="ECO:0000256" key="8">
    <source>
        <dbReference type="RuleBase" id="RU363108"/>
    </source>
</evidence>
<keyword evidence="10" id="KW-1185">Reference proteome</keyword>
<dbReference type="GO" id="GO:0005886">
    <property type="term" value="C:plasma membrane"/>
    <property type="evidence" value="ECO:0007669"/>
    <property type="project" value="UniProtKB-SubCell"/>
</dbReference>
<dbReference type="EMBL" id="JALNTZ010000004">
    <property type="protein sequence ID" value="KAJ3656774.1"/>
    <property type="molecule type" value="Genomic_DNA"/>
</dbReference>
<accession>A0AA38INZ4</accession>
<evidence type="ECO:0000256" key="4">
    <source>
        <dbReference type="ARBA" id="ARBA00022989"/>
    </source>
</evidence>
<dbReference type="Pfam" id="PF08395">
    <property type="entry name" value="7tm_7"/>
    <property type="match status" value="1"/>
</dbReference>
<evidence type="ECO:0000256" key="5">
    <source>
        <dbReference type="ARBA" id="ARBA00023136"/>
    </source>
</evidence>
<feature type="transmembrane region" description="Helical" evidence="8">
    <location>
        <begin position="250"/>
        <end position="269"/>
    </location>
</feature>
<dbReference type="PANTHER" id="PTHR21143:SF133">
    <property type="entry name" value="GUSTATORY AND PHEROMONE RECEPTOR 32A-RELATED"/>
    <property type="match status" value="1"/>
</dbReference>
<keyword evidence="3 8" id="KW-0812">Transmembrane</keyword>
<keyword evidence="6 8" id="KW-0675">Receptor</keyword>
<reference evidence="9" key="1">
    <citation type="journal article" date="2023" name="G3 (Bethesda)">
        <title>Whole genome assemblies of Zophobas morio and Tenebrio molitor.</title>
        <authorList>
            <person name="Kaur S."/>
            <person name="Stinson S.A."/>
            <person name="diCenzo G.C."/>
        </authorList>
    </citation>
    <scope>NUCLEOTIDE SEQUENCE</scope>
    <source>
        <strain evidence="9">QUZm001</strain>
    </source>
</reference>
<feature type="transmembrane region" description="Helical" evidence="8">
    <location>
        <begin position="327"/>
        <end position="347"/>
    </location>
</feature>
<dbReference type="GO" id="GO:0030424">
    <property type="term" value="C:axon"/>
    <property type="evidence" value="ECO:0007669"/>
    <property type="project" value="TreeGrafter"/>
</dbReference>
<comment type="caution">
    <text evidence="8">Lacks conserved residue(s) required for the propagation of feature annotation.</text>
</comment>
<keyword evidence="5 8" id="KW-0472">Membrane</keyword>
<keyword evidence="4 8" id="KW-1133">Transmembrane helix</keyword>